<dbReference type="Pfam" id="PF00534">
    <property type="entry name" value="Glycos_transf_1"/>
    <property type="match status" value="1"/>
</dbReference>
<dbReference type="InterPro" id="IPR001296">
    <property type="entry name" value="Glyco_trans_1"/>
</dbReference>
<protein>
    <submittedName>
        <fullName evidence="3">Glycosyltransferase involved in cell wall bisynthesis</fullName>
    </submittedName>
</protein>
<dbReference type="SUPFAM" id="SSF53756">
    <property type="entry name" value="UDP-Glycosyltransferase/glycogen phosphorylase"/>
    <property type="match status" value="1"/>
</dbReference>
<evidence type="ECO:0000259" key="1">
    <source>
        <dbReference type="Pfam" id="PF00534"/>
    </source>
</evidence>
<dbReference type="AlphaFoldDB" id="A0A1I5LAA0"/>
<sequence>MTLSLFFTRGVSLEQWLKQGLFEREKLIYEEHLKQGNLDKVYWFTYGSEDRKLANRLKSENRLHKNIEVFEMPKVFNITKIGSYLYSFFLPFIYRKELQKSNILKTNQTDGSWTAVISKKIYGKKLLYRTGYTMSQLENNLKRFNIIIRKCIELVEKFAYNNCDKAIVSSNHNVRYLVNKYSIDTKKIEVIYNFIDRNRFYDFNKQREKKVVFVGRLSEEKNIFNLIEAIHSVDLPLDIYGSGPLKNKLESFIKENNYNVRLLGNISNSLLPEILNKAKYFALVSIHEGMPKSLIEGMACGCICIGTNVSGINEVITEGNGILALSTSSNDIREAFIKALSLTPDEEVKMRLLAKEFIDKNFTLHNVVAKEQDIFKKLCNE</sequence>
<keyword evidence="3" id="KW-0808">Transferase</keyword>
<evidence type="ECO:0000313" key="3">
    <source>
        <dbReference type="EMBL" id="SFO93796.1"/>
    </source>
</evidence>
<evidence type="ECO:0000259" key="2">
    <source>
        <dbReference type="Pfam" id="PF13439"/>
    </source>
</evidence>
<gene>
    <name evidence="3" type="ORF">SAMN05216234_102102</name>
</gene>
<dbReference type="GO" id="GO:0016757">
    <property type="term" value="F:glycosyltransferase activity"/>
    <property type="evidence" value="ECO:0007669"/>
    <property type="project" value="InterPro"/>
</dbReference>
<dbReference type="OrthoDB" id="9767517at2"/>
<dbReference type="PANTHER" id="PTHR45947:SF3">
    <property type="entry name" value="SULFOQUINOVOSYL TRANSFERASE SQD2"/>
    <property type="match status" value="1"/>
</dbReference>
<name>A0A1I5LAA0_9BACT</name>
<organism evidence="3 4">
    <name type="scientific">Hydrogenimonas thermophila</name>
    <dbReference type="NCBI Taxonomy" id="223786"/>
    <lineage>
        <taxon>Bacteria</taxon>
        <taxon>Pseudomonadati</taxon>
        <taxon>Campylobacterota</taxon>
        <taxon>Epsilonproteobacteria</taxon>
        <taxon>Campylobacterales</taxon>
        <taxon>Hydrogenimonadaceae</taxon>
        <taxon>Hydrogenimonas</taxon>
    </lineage>
</organism>
<reference evidence="3 4" key="1">
    <citation type="submission" date="2016-10" db="EMBL/GenBank/DDBJ databases">
        <authorList>
            <person name="de Groot N.N."/>
        </authorList>
    </citation>
    <scope>NUCLEOTIDE SEQUENCE [LARGE SCALE GENOMIC DNA]</scope>
    <source>
        <strain evidence="3 4">EP1-55-1</strain>
    </source>
</reference>
<dbReference type="Proteomes" id="UP000199227">
    <property type="component" value="Unassembled WGS sequence"/>
</dbReference>
<dbReference type="Gene3D" id="3.40.50.2000">
    <property type="entry name" value="Glycogen Phosphorylase B"/>
    <property type="match status" value="2"/>
</dbReference>
<dbReference type="PANTHER" id="PTHR45947">
    <property type="entry name" value="SULFOQUINOVOSYL TRANSFERASE SQD2"/>
    <property type="match status" value="1"/>
</dbReference>
<dbReference type="CDD" id="cd03801">
    <property type="entry name" value="GT4_PimA-like"/>
    <property type="match status" value="1"/>
</dbReference>
<dbReference type="Pfam" id="PF13439">
    <property type="entry name" value="Glyco_transf_4"/>
    <property type="match status" value="1"/>
</dbReference>
<feature type="domain" description="Glycosyltransferase subfamily 4-like N-terminal" evidence="2">
    <location>
        <begin position="41"/>
        <end position="199"/>
    </location>
</feature>
<proteinExistence type="predicted"/>
<evidence type="ECO:0000313" key="4">
    <source>
        <dbReference type="Proteomes" id="UP000199227"/>
    </source>
</evidence>
<dbReference type="InterPro" id="IPR050194">
    <property type="entry name" value="Glycosyltransferase_grp1"/>
</dbReference>
<feature type="domain" description="Glycosyl transferase family 1" evidence="1">
    <location>
        <begin position="202"/>
        <end position="343"/>
    </location>
</feature>
<dbReference type="EMBL" id="FOXB01000002">
    <property type="protein sequence ID" value="SFO93796.1"/>
    <property type="molecule type" value="Genomic_DNA"/>
</dbReference>
<dbReference type="InterPro" id="IPR028098">
    <property type="entry name" value="Glyco_trans_4-like_N"/>
</dbReference>
<dbReference type="RefSeq" id="WP_092910220.1">
    <property type="nucleotide sequence ID" value="NZ_FOXB01000002.1"/>
</dbReference>
<accession>A0A1I5LAA0</accession>
<keyword evidence="4" id="KW-1185">Reference proteome</keyword>
<dbReference type="STRING" id="223786.SAMN05216234_102102"/>